<organism evidence="1 2">
    <name type="scientific">Rhizopus delemar</name>
    <dbReference type="NCBI Taxonomy" id="936053"/>
    <lineage>
        <taxon>Eukaryota</taxon>
        <taxon>Fungi</taxon>
        <taxon>Fungi incertae sedis</taxon>
        <taxon>Mucoromycota</taxon>
        <taxon>Mucoromycotina</taxon>
        <taxon>Mucoromycetes</taxon>
        <taxon>Mucorales</taxon>
        <taxon>Mucorineae</taxon>
        <taxon>Rhizopodaceae</taxon>
        <taxon>Rhizopus</taxon>
    </lineage>
</organism>
<comment type="caution">
    <text evidence="1">The sequence shown here is derived from an EMBL/GenBank/DDBJ whole genome shotgun (WGS) entry which is preliminary data.</text>
</comment>
<accession>A0A9P6ZD90</accession>
<keyword evidence="2" id="KW-1185">Reference proteome</keyword>
<name>A0A9P6ZD90_9FUNG</name>
<evidence type="ECO:0000313" key="2">
    <source>
        <dbReference type="Proteomes" id="UP000740926"/>
    </source>
</evidence>
<evidence type="ECO:0000313" key="1">
    <source>
        <dbReference type="EMBL" id="KAG1575395.1"/>
    </source>
</evidence>
<dbReference type="Proteomes" id="UP000740926">
    <property type="component" value="Unassembled WGS sequence"/>
</dbReference>
<gene>
    <name evidence="1" type="ORF">G6F50_001124</name>
</gene>
<sequence length="293" mass="33638">MLTVIIFCVHTIRSEVRKATAPSDTFPYLLEYSCTGWAKVCFLLDAKSIQNHLHQKPLNPFVAIGLFFIKQKPSLLSIEERDDKTIQLLYRVAKKFFENEIESEERVTDELRQICNQTYIQFNKALKALEHDVLDPNARKRTAQYLKDGLTYITVYKIKYRLDNSTQLGRNTVGPVVSQAEGNTDDAVVSQPEQSIVGPVVSQAEGNTDDAVVTQTEQSIVGYDSAIQDDLPVLPEPNANWMYVEDYIKNHGKKNIDWEKCYDEGRRKGHFKKHSSWRSTKSGYYRFLKKCSI</sequence>
<dbReference type="AlphaFoldDB" id="A0A9P6ZD90"/>
<dbReference type="EMBL" id="JAANIU010000087">
    <property type="protein sequence ID" value="KAG1575395.1"/>
    <property type="molecule type" value="Genomic_DNA"/>
</dbReference>
<proteinExistence type="predicted"/>
<protein>
    <submittedName>
        <fullName evidence="1">Uncharacterized protein</fullName>
    </submittedName>
</protein>
<reference evidence="1 2" key="1">
    <citation type="journal article" date="2020" name="Microb. Genom.">
        <title>Genetic diversity of clinical and environmental Mucorales isolates obtained from an investigation of mucormycosis cases among solid organ transplant recipients.</title>
        <authorList>
            <person name="Nguyen M.H."/>
            <person name="Kaul D."/>
            <person name="Muto C."/>
            <person name="Cheng S.J."/>
            <person name="Richter R.A."/>
            <person name="Bruno V.M."/>
            <person name="Liu G."/>
            <person name="Beyhan S."/>
            <person name="Sundermann A.J."/>
            <person name="Mounaud S."/>
            <person name="Pasculle A.W."/>
            <person name="Nierman W.C."/>
            <person name="Driscoll E."/>
            <person name="Cumbie R."/>
            <person name="Clancy C.J."/>
            <person name="Dupont C.L."/>
        </authorList>
    </citation>
    <scope>NUCLEOTIDE SEQUENCE [LARGE SCALE GENOMIC DNA]</scope>
    <source>
        <strain evidence="1 2">GL24</strain>
    </source>
</reference>